<protein>
    <submittedName>
        <fullName evidence="2">Uncharacterized protein</fullName>
    </submittedName>
</protein>
<dbReference type="AlphaFoldDB" id="A0A401YNM7"/>
<keyword evidence="1" id="KW-0732">Signal</keyword>
<gene>
    <name evidence="2" type="ORF">EHYA_03880</name>
</gene>
<dbReference type="Proteomes" id="UP000286931">
    <property type="component" value="Unassembled WGS sequence"/>
</dbReference>
<feature type="signal peptide" evidence="1">
    <location>
        <begin position="1"/>
        <end position="27"/>
    </location>
</feature>
<dbReference type="EMBL" id="BIFH01000019">
    <property type="protein sequence ID" value="GCD96196.1"/>
    <property type="molecule type" value="Genomic_DNA"/>
</dbReference>
<reference evidence="2 3" key="1">
    <citation type="submission" date="2018-12" db="EMBL/GenBank/DDBJ databases">
        <title>Draft genome sequence of Embleya hyalina NBRC 13850T.</title>
        <authorList>
            <person name="Komaki H."/>
            <person name="Hosoyama A."/>
            <person name="Kimura A."/>
            <person name="Ichikawa N."/>
            <person name="Tamura T."/>
        </authorList>
    </citation>
    <scope>NUCLEOTIDE SEQUENCE [LARGE SCALE GENOMIC DNA]</scope>
    <source>
        <strain evidence="2 3">NBRC 13850</strain>
    </source>
</reference>
<sequence length="88" mass="9133">MKLVFRTLAVGMFSVAVLCGGVGSSAAAGHTPVKPDLTGPNPQVEPRTVAECGDRATAAYNWGMQMGWGEGLAGEYAVLTYEGCIARL</sequence>
<comment type="caution">
    <text evidence="2">The sequence shown here is derived from an EMBL/GenBank/DDBJ whole genome shotgun (WGS) entry which is preliminary data.</text>
</comment>
<accession>A0A401YNM7</accession>
<dbReference type="RefSeq" id="WP_126638248.1">
    <property type="nucleotide sequence ID" value="NZ_BIFH01000019.1"/>
</dbReference>
<evidence type="ECO:0000313" key="3">
    <source>
        <dbReference type="Proteomes" id="UP000286931"/>
    </source>
</evidence>
<keyword evidence="3" id="KW-1185">Reference proteome</keyword>
<name>A0A401YNM7_9ACTN</name>
<evidence type="ECO:0000256" key="1">
    <source>
        <dbReference type="SAM" id="SignalP"/>
    </source>
</evidence>
<evidence type="ECO:0000313" key="2">
    <source>
        <dbReference type="EMBL" id="GCD96196.1"/>
    </source>
</evidence>
<feature type="chain" id="PRO_5039159137" evidence="1">
    <location>
        <begin position="28"/>
        <end position="88"/>
    </location>
</feature>
<dbReference type="OrthoDB" id="9929146at2"/>
<proteinExistence type="predicted"/>
<organism evidence="2 3">
    <name type="scientific">Embleya hyalina</name>
    <dbReference type="NCBI Taxonomy" id="516124"/>
    <lineage>
        <taxon>Bacteria</taxon>
        <taxon>Bacillati</taxon>
        <taxon>Actinomycetota</taxon>
        <taxon>Actinomycetes</taxon>
        <taxon>Kitasatosporales</taxon>
        <taxon>Streptomycetaceae</taxon>
        <taxon>Embleya</taxon>
    </lineage>
</organism>